<evidence type="ECO:0000256" key="2">
    <source>
        <dbReference type="ARBA" id="ARBA00022670"/>
    </source>
</evidence>
<reference evidence="8 9" key="1">
    <citation type="journal article" date="2019" name="Int. J. Syst. Evol. Microbiol.">
        <title>The Global Catalogue of Microorganisms (GCM) 10K type strain sequencing project: providing services to taxonomists for standard genome sequencing and annotation.</title>
        <authorList>
            <consortium name="The Broad Institute Genomics Platform"/>
            <consortium name="The Broad Institute Genome Sequencing Center for Infectious Disease"/>
            <person name="Wu L."/>
            <person name="Ma J."/>
        </authorList>
    </citation>
    <scope>NUCLEOTIDE SEQUENCE [LARGE SCALE GENOMIC DNA]</scope>
    <source>
        <strain evidence="8 9">JCM 3367</strain>
    </source>
</reference>
<keyword evidence="5" id="KW-0175">Coiled coil</keyword>
<keyword evidence="3" id="KW-0378">Hydrolase</keyword>
<feature type="coiled-coil region" evidence="5">
    <location>
        <begin position="40"/>
        <end position="81"/>
    </location>
</feature>
<proteinExistence type="inferred from homology"/>
<keyword evidence="4" id="KW-0788">Thiol protease</keyword>
<evidence type="ECO:0000259" key="7">
    <source>
        <dbReference type="PROSITE" id="PS51935"/>
    </source>
</evidence>
<dbReference type="EMBL" id="BAAARY010000020">
    <property type="protein sequence ID" value="GAA2530193.1"/>
    <property type="molecule type" value="Genomic_DNA"/>
</dbReference>
<accession>A0ABN3NQ41</accession>
<keyword evidence="9" id="KW-1185">Reference proteome</keyword>
<keyword evidence="2" id="KW-0645">Protease</keyword>
<dbReference type="Gene3D" id="3.90.1720.10">
    <property type="entry name" value="endopeptidase domain like (from Nostoc punctiforme)"/>
    <property type="match status" value="1"/>
</dbReference>
<feature type="domain" description="NlpC/P60" evidence="7">
    <location>
        <begin position="213"/>
        <end position="327"/>
    </location>
</feature>
<evidence type="ECO:0000256" key="4">
    <source>
        <dbReference type="ARBA" id="ARBA00022807"/>
    </source>
</evidence>
<evidence type="ECO:0000313" key="8">
    <source>
        <dbReference type="EMBL" id="GAA2530193.1"/>
    </source>
</evidence>
<gene>
    <name evidence="8" type="ORF">GCM10010201_31990</name>
</gene>
<feature type="chain" id="PRO_5047159269" evidence="6">
    <location>
        <begin position="37"/>
        <end position="327"/>
    </location>
</feature>
<name>A0ABN3NQ41_9ACTN</name>
<feature type="coiled-coil region" evidence="5">
    <location>
        <begin position="149"/>
        <end position="176"/>
    </location>
</feature>
<dbReference type="Gene3D" id="6.10.250.3150">
    <property type="match status" value="1"/>
</dbReference>
<keyword evidence="6" id="KW-0732">Signal</keyword>
<dbReference type="InterPro" id="IPR051794">
    <property type="entry name" value="PG_Endopeptidase_C40"/>
</dbReference>
<dbReference type="SUPFAM" id="SSF54001">
    <property type="entry name" value="Cysteine proteinases"/>
    <property type="match status" value="1"/>
</dbReference>
<evidence type="ECO:0000313" key="9">
    <source>
        <dbReference type="Proteomes" id="UP001499978"/>
    </source>
</evidence>
<sequence length="327" mass="35665">MTMKPPRQQHLHLRRSAATVLLASLALGVDSSVAVAEPTRAELQQQIASQSASLKKVTEDFNEVREEIKVSEAKIDAINKQLPALSAEVTVARGEVAEVAAKAYRGGGLQGLNMMLDDSERHTMIEKLSAMDQMARKQQTAVSTLGAAEQRHATRKQELEATLARQNAQLTEVTSRRTKIKKDLDKFYALRRKVFGKDNESGGGYQGKIPAVSGQAGKVVTFAYNAIGKPYKFADDGPSGYDCSGLTLAAWRQAGKSLPHNARMQFNKVAKIKRSELKPGDLVFYSDLGHVGLYVGSNKVIHAPTFGETVKLSSVDMMSPYGFGRVR</sequence>
<evidence type="ECO:0000256" key="3">
    <source>
        <dbReference type="ARBA" id="ARBA00022801"/>
    </source>
</evidence>
<dbReference type="PANTHER" id="PTHR47359:SF3">
    <property type="entry name" value="NLP_P60 DOMAIN-CONTAINING PROTEIN-RELATED"/>
    <property type="match status" value="1"/>
</dbReference>
<comment type="caution">
    <text evidence="8">The sequence shown here is derived from an EMBL/GenBank/DDBJ whole genome shotgun (WGS) entry which is preliminary data.</text>
</comment>
<organism evidence="8 9">
    <name type="scientific">Pilimelia columellifera subsp. columellifera</name>
    <dbReference type="NCBI Taxonomy" id="706583"/>
    <lineage>
        <taxon>Bacteria</taxon>
        <taxon>Bacillati</taxon>
        <taxon>Actinomycetota</taxon>
        <taxon>Actinomycetes</taxon>
        <taxon>Micromonosporales</taxon>
        <taxon>Micromonosporaceae</taxon>
        <taxon>Pilimelia</taxon>
    </lineage>
</organism>
<evidence type="ECO:0000256" key="1">
    <source>
        <dbReference type="ARBA" id="ARBA00007074"/>
    </source>
</evidence>
<dbReference type="PROSITE" id="PS51935">
    <property type="entry name" value="NLPC_P60"/>
    <property type="match status" value="1"/>
</dbReference>
<evidence type="ECO:0000256" key="6">
    <source>
        <dbReference type="SAM" id="SignalP"/>
    </source>
</evidence>
<comment type="similarity">
    <text evidence="1">Belongs to the peptidase C40 family.</text>
</comment>
<dbReference type="Pfam" id="PF00877">
    <property type="entry name" value="NLPC_P60"/>
    <property type="match status" value="1"/>
</dbReference>
<evidence type="ECO:0000256" key="5">
    <source>
        <dbReference type="SAM" id="Coils"/>
    </source>
</evidence>
<dbReference type="PANTHER" id="PTHR47359">
    <property type="entry name" value="PEPTIDOGLYCAN DL-ENDOPEPTIDASE CWLO"/>
    <property type="match status" value="1"/>
</dbReference>
<dbReference type="InterPro" id="IPR038765">
    <property type="entry name" value="Papain-like_cys_pep_sf"/>
</dbReference>
<dbReference type="Proteomes" id="UP001499978">
    <property type="component" value="Unassembled WGS sequence"/>
</dbReference>
<feature type="signal peptide" evidence="6">
    <location>
        <begin position="1"/>
        <end position="36"/>
    </location>
</feature>
<dbReference type="InterPro" id="IPR000064">
    <property type="entry name" value="NLP_P60_dom"/>
</dbReference>
<protein>
    <submittedName>
        <fullName evidence="8">C40 family peptidase</fullName>
    </submittedName>
</protein>